<feature type="domain" description="HTH hxlR-type" evidence="4">
    <location>
        <begin position="60"/>
        <end position="117"/>
    </location>
</feature>
<evidence type="ECO:0000256" key="3">
    <source>
        <dbReference type="ARBA" id="ARBA00023163"/>
    </source>
</evidence>
<dbReference type="InterPro" id="IPR002577">
    <property type="entry name" value="HTH_HxlR"/>
</dbReference>
<dbReference type="Gene3D" id="1.10.10.10">
    <property type="entry name" value="Winged helix-like DNA-binding domain superfamily/Winged helix DNA-binding domain"/>
    <property type="match status" value="1"/>
</dbReference>
<keyword evidence="6" id="KW-1185">Reference proteome</keyword>
<evidence type="ECO:0000313" key="5">
    <source>
        <dbReference type="EMBL" id="MCP2267946.1"/>
    </source>
</evidence>
<dbReference type="RefSeq" id="WP_253884865.1">
    <property type="nucleotide sequence ID" value="NZ_BAAAVB010000026.1"/>
</dbReference>
<gene>
    <name evidence="5" type="ORF">LV75_000428</name>
</gene>
<dbReference type="PANTHER" id="PTHR33204:SF37">
    <property type="entry name" value="HTH-TYPE TRANSCRIPTIONAL REGULATOR YODB"/>
    <property type="match status" value="1"/>
</dbReference>
<evidence type="ECO:0000256" key="2">
    <source>
        <dbReference type="ARBA" id="ARBA00023125"/>
    </source>
</evidence>
<dbReference type="Pfam" id="PF01638">
    <property type="entry name" value="HxlR"/>
    <property type="match status" value="1"/>
</dbReference>
<proteinExistence type="predicted"/>
<protein>
    <submittedName>
        <fullName evidence="5">Transcriptional regulator, HxlR family</fullName>
    </submittedName>
</protein>
<accession>A0ABT1I6D0</accession>
<evidence type="ECO:0000259" key="4">
    <source>
        <dbReference type="Pfam" id="PF01638"/>
    </source>
</evidence>
<dbReference type="EMBL" id="JAMTCO010000001">
    <property type="protein sequence ID" value="MCP2267946.1"/>
    <property type="molecule type" value="Genomic_DNA"/>
</dbReference>
<evidence type="ECO:0000256" key="1">
    <source>
        <dbReference type="ARBA" id="ARBA00023015"/>
    </source>
</evidence>
<evidence type="ECO:0000313" key="6">
    <source>
        <dbReference type="Proteomes" id="UP001205185"/>
    </source>
</evidence>
<name>A0ABT1I6D0_9PSEU</name>
<comment type="caution">
    <text evidence="5">The sequence shown here is derived from an EMBL/GenBank/DDBJ whole genome shotgun (WGS) entry which is preliminary data.</text>
</comment>
<keyword evidence="2" id="KW-0238">DNA-binding</keyword>
<keyword evidence="3" id="KW-0804">Transcription</keyword>
<organism evidence="5 6">
    <name type="scientific">Actinokineospora diospyrosa</name>
    <dbReference type="NCBI Taxonomy" id="103728"/>
    <lineage>
        <taxon>Bacteria</taxon>
        <taxon>Bacillati</taxon>
        <taxon>Actinomycetota</taxon>
        <taxon>Actinomycetes</taxon>
        <taxon>Pseudonocardiales</taxon>
        <taxon>Pseudonocardiaceae</taxon>
        <taxon>Actinokineospora</taxon>
    </lineage>
</organism>
<keyword evidence="1" id="KW-0805">Transcription regulation</keyword>
<sequence length="142" mass="16215">MTMGDVDILRRSRDLKHILEYDWLSDVLVALKPGQLNYSVLLKRIQADAPFDPWSGRKAVIQPRSLARTLQRMVDNGLIVRHEVERTFPRSVSYELTRAGDDLLAELSALAGWAVRHDEVIAEARTRYRQRRGLVDDGSEAC</sequence>
<reference evidence="5 6" key="1">
    <citation type="submission" date="2022-06" db="EMBL/GenBank/DDBJ databases">
        <title>Genomic Encyclopedia of Archaeal and Bacterial Type Strains, Phase II (KMG-II): from individual species to whole genera.</title>
        <authorList>
            <person name="Goeker M."/>
        </authorList>
    </citation>
    <scope>NUCLEOTIDE SEQUENCE [LARGE SCALE GENOMIC DNA]</scope>
    <source>
        <strain evidence="5 6">DSM 44255</strain>
    </source>
</reference>
<dbReference type="InterPro" id="IPR036390">
    <property type="entry name" value="WH_DNA-bd_sf"/>
</dbReference>
<dbReference type="SUPFAM" id="SSF46785">
    <property type="entry name" value="Winged helix' DNA-binding domain"/>
    <property type="match status" value="1"/>
</dbReference>
<dbReference type="Proteomes" id="UP001205185">
    <property type="component" value="Unassembled WGS sequence"/>
</dbReference>
<dbReference type="PANTHER" id="PTHR33204">
    <property type="entry name" value="TRANSCRIPTIONAL REGULATOR, MARR FAMILY"/>
    <property type="match status" value="1"/>
</dbReference>
<dbReference type="InterPro" id="IPR036388">
    <property type="entry name" value="WH-like_DNA-bd_sf"/>
</dbReference>